<protein>
    <recommendedName>
        <fullName evidence="10">Rad21/Rec8-like protein N-terminal domain-containing protein</fullName>
    </recommendedName>
</protein>
<evidence type="ECO:0000256" key="5">
    <source>
        <dbReference type="ARBA" id="ARBA00023242"/>
    </source>
</evidence>
<dbReference type="EMBL" id="JYDQ01000021">
    <property type="protein sequence ID" value="KRY20917.1"/>
    <property type="molecule type" value="Genomic_DNA"/>
</dbReference>
<dbReference type="InterPro" id="IPR006909">
    <property type="entry name" value="Rad21/Rec8_C_eu"/>
</dbReference>
<dbReference type="InterPro" id="IPR005373">
    <property type="entry name" value="PHAF1"/>
</dbReference>
<dbReference type="Gene3D" id="1.10.10.580">
    <property type="entry name" value="Structural maintenance of chromosome 1. Chain E"/>
    <property type="match status" value="1"/>
</dbReference>
<dbReference type="InterPro" id="IPR049589">
    <property type="entry name" value="NXP1_M-like"/>
</dbReference>
<dbReference type="InterPro" id="IPR023093">
    <property type="entry name" value="ScpA-like_C"/>
</dbReference>
<evidence type="ECO:0000256" key="4">
    <source>
        <dbReference type="ARBA" id="ARBA00022454"/>
    </source>
</evidence>
<dbReference type="InterPro" id="IPR006910">
    <property type="entry name" value="Rad21_Rec8_N"/>
</dbReference>
<comment type="subcellular location">
    <subcellularLocation>
        <location evidence="2">Chromosome</location>
    </subcellularLocation>
    <subcellularLocation>
        <location evidence="1">Nucleus</location>
    </subcellularLocation>
</comment>
<dbReference type="Pfam" id="PF03676">
    <property type="entry name" value="PHAF1"/>
    <property type="match status" value="1"/>
</dbReference>
<accession>A0A0V1A835</accession>
<evidence type="ECO:0000256" key="1">
    <source>
        <dbReference type="ARBA" id="ARBA00004123"/>
    </source>
</evidence>
<dbReference type="GO" id="GO:0003682">
    <property type="term" value="F:chromatin binding"/>
    <property type="evidence" value="ECO:0007669"/>
    <property type="project" value="TreeGrafter"/>
</dbReference>
<dbReference type="Proteomes" id="UP000054783">
    <property type="component" value="Unassembled WGS sequence"/>
</dbReference>
<comment type="caution">
    <text evidence="8">The sequence shown here is derived from an EMBL/GenBank/DDBJ whole genome shotgun (WGS) entry which is preliminary data.</text>
</comment>
<dbReference type="STRING" id="990121.A0A0V1A835"/>
<dbReference type="PANTHER" id="PTHR12585:SF69">
    <property type="entry name" value="FI11703P"/>
    <property type="match status" value="1"/>
</dbReference>
<dbReference type="GO" id="GO:1990414">
    <property type="term" value="P:replication-born double-strand break repair via sister chromatid exchange"/>
    <property type="evidence" value="ECO:0007669"/>
    <property type="project" value="TreeGrafter"/>
</dbReference>
<dbReference type="GO" id="GO:0008278">
    <property type="term" value="C:cohesin complex"/>
    <property type="evidence" value="ECO:0007669"/>
    <property type="project" value="InterPro"/>
</dbReference>
<sequence>MHFTNLPHSLTASIIGHLFLLLTSSPRKVQKKNAFFNHFNCSSSHHLFHIYPNNWPVKMFYAQYVLSKKGPLAKIWLAAHWEKKLTKAQIFETNIDRAVESILEPKAKMALRTTGHLLLGIVRIYSRKTKYLLADCNEAFLKIKMAFRPGILNIDLPEDRIEADVDAITLPEVFHDFDSALPDFSELEYADDISSTQGKLDQITMKEDAPKVLVDVDDEFDDADGFDSFELPREEVSQFLDDASIPQLNTAEPTNNEPVVAEKTVEVLSDTVRLESTEESTVNVMMDTDLEMFPTNESSAAEEISVEVVEIFCFLKVHCKEEPATVPSVTETASAEMRSSSESSKMTTLVHDEDEEFALEPLESIVTQIPAKVRVKRKRRLLVDNVKTLSGDDIKSQLHRYSDTLGSLDLAPPTVVLMKVREAASVDKLFSLQGIPCRSPTLNKFWKSAIGSKMAKFKADSSRMKALETTTLEKMRGMDGTNSNVERSTLSEIELQPSADATLTEANEMIDVIPSDMQSLNEPDMTKLSDLETAQLLGNSGATINSELDLSKEEWEHSDESAKDRRWTKRSQLVLNQFETKFKTIDKISFKEWTSRDTRKSAAQKFYCLLELQKASAIKVEQEEPFGDIFIKKGTFNLILCNMDFEIVPESALLNEHVKLQLDSAVFVLQTNSMPLGQAIAYLQRAYQIFKGIELVYSDKDPLVSDVVVNLTNNGIKLLFDASSQLLKVIEIIDMNKVCLSYSGMVFSTPSKKPSIEKHVYILSWRGLSMLFPAEQNLKPFFARGLSSLHFADGTTLFVSKIVIYHGNSLTETTISKTPVSCYHGQCYAEKIEVMRSDVRTFGLNITLSSERVDCTSYSNNSPEMLNRLILFGDSCQKVASALGFPNAVYYKSEDKMRIHLPSAQRTKCNEKSDYFYNYFTMGLDILFDATSHRVKKFVLHTNYPGHYDFGIYNRCNFNFKLYGNAASEHVEVTPFKKWEELESSLFGSTRNCDLPAALGQHQPVVLNRSCSNNDSNPFGSTFCFGYQDIIFEVMSNIQWLWTSLDEQVMVQYFLLSVLNKLSNEFEVNIMKNQLVSFVFLCILIVS</sequence>
<evidence type="ECO:0000256" key="2">
    <source>
        <dbReference type="ARBA" id="ARBA00004286"/>
    </source>
</evidence>
<dbReference type="PANTHER" id="PTHR12585">
    <property type="entry name" value="SCC1 / RAD21 FAMILY MEMBER"/>
    <property type="match status" value="1"/>
</dbReference>
<dbReference type="GO" id="GO:0007062">
    <property type="term" value="P:sister chromatid cohesion"/>
    <property type="evidence" value="ECO:0007669"/>
    <property type="project" value="InterPro"/>
</dbReference>
<feature type="domain" description="Rad21/Rec8-like protein N-terminal" evidence="7">
    <location>
        <begin position="59"/>
        <end position="160"/>
    </location>
</feature>
<evidence type="ECO:0000259" key="6">
    <source>
        <dbReference type="Pfam" id="PF04824"/>
    </source>
</evidence>
<dbReference type="OrthoDB" id="411211at2759"/>
<dbReference type="Pfam" id="PF04825">
    <property type="entry name" value="Rad21_Rec8_N"/>
    <property type="match status" value="1"/>
</dbReference>
<keyword evidence="4" id="KW-0158">Chromosome</keyword>
<comment type="similarity">
    <text evidence="3">Belongs to the rad21 family.</text>
</comment>
<dbReference type="Pfam" id="PF04824">
    <property type="entry name" value="Rad21_Rec8"/>
    <property type="match status" value="1"/>
</dbReference>
<dbReference type="InterPro" id="IPR039781">
    <property type="entry name" value="Rad21/Rec8-like"/>
</dbReference>
<organism evidence="8 9">
    <name type="scientific">Trichinella patagoniensis</name>
    <dbReference type="NCBI Taxonomy" id="990121"/>
    <lineage>
        <taxon>Eukaryota</taxon>
        <taxon>Metazoa</taxon>
        <taxon>Ecdysozoa</taxon>
        <taxon>Nematoda</taxon>
        <taxon>Enoplea</taxon>
        <taxon>Dorylaimia</taxon>
        <taxon>Trichinellida</taxon>
        <taxon>Trichinellidae</taxon>
        <taxon>Trichinella</taxon>
    </lineage>
</organism>
<dbReference type="CDD" id="cd21792">
    <property type="entry name" value="Rad21_Rec8_M_NXP1-like"/>
    <property type="match status" value="1"/>
</dbReference>
<dbReference type="SUPFAM" id="SSF46785">
    <property type="entry name" value="Winged helix' DNA-binding domain"/>
    <property type="match status" value="1"/>
</dbReference>
<name>A0A0V1A835_9BILA</name>
<evidence type="ECO:0000313" key="8">
    <source>
        <dbReference type="EMBL" id="KRY20917.1"/>
    </source>
</evidence>
<dbReference type="InterPro" id="IPR036390">
    <property type="entry name" value="WH_DNA-bd_sf"/>
</dbReference>
<feature type="domain" description="Rad21/Rec8-like protein C-terminal eukaryotic" evidence="6">
    <location>
        <begin position="587"/>
        <end position="634"/>
    </location>
</feature>
<dbReference type="AlphaFoldDB" id="A0A0V1A835"/>
<reference evidence="8 9" key="1">
    <citation type="submission" date="2015-01" db="EMBL/GenBank/DDBJ databases">
        <title>Evolution of Trichinella species and genotypes.</title>
        <authorList>
            <person name="Korhonen P.K."/>
            <person name="Edoardo P."/>
            <person name="Giuseppe L.R."/>
            <person name="Gasser R.B."/>
        </authorList>
    </citation>
    <scope>NUCLEOTIDE SEQUENCE [LARGE SCALE GENOMIC DNA]</scope>
    <source>
        <strain evidence="8">ISS2496</strain>
    </source>
</reference>
<proteinExistence type="inferred from homology"/>
<evidence type="ECO:0000256" key="3">
    <source>
        <dbReference type="ARBA" id="ARBA00009870"/>
    </source>
</evidence>
<dbReference type="GO" id="GO:0005634">
    <property type="term" value="C:nucleus"/>
    <property type="evidence" value="ECO:0007669"/>
    <property type="project" value="UniProtKB-SubCell"/>
</dbReference>
<evidence type="ECO:0000259" key="7">
    <source>
        <dbReference type="Pfam" id="PF04825"/>
    </source>
</evidence>
<keyword evidence="5" id="KW-0539">Nucleus</keyword>
<keyword evidence="9" id="KW-1185">Reference proteome</keyword>
<gene>
    <name evidence="8" type="ORF">T12_7880</name>
</gene>
<evidence type="ECO:0008006" key="10">
    <source>
        <dbReference type="Google" id="ProtNLM"/>
    </source>
</evidence>
<evidence type="ECO:0000313" key="9">
    <source>
        <dbReference type="Proteomes" id="UP000054783"/>
    </source>
</evidence>